<dbReference type="EMBL" id="GU474866">
    <property type="protein sequence ID" value="ADI17490.1"/>
    <property type="molecule type" value="Genomic_DNA"/>
</dbReference>
<dbReference type="SUPFAM" id="SSF56925">
    <property type="entry name" value="OMPA-like"/>
    <property type="match status" value="1"/>
</dbReference>
<accession>E0XST6</accession>
<dbReference type="AlphaFoldDB" id="E0XST6"/>
<dbReference type="InterPro" id="IPR011250">
    <property type="entry name" value="OMP/PagP_B-barrel"/>
</dbReference>
<evidence type="ECO:0000313" key="4">
    <source>
        <dbReference type="EMBL" id="ADI17490.1"/>
    </source>
</evidence>
<reference evidence="4" key="1">
    <citation type="journal article" date="2011" name="Environ. Microbiol.">
        <title>Time-series analyses of Monterey Bay coastal microbial picoplankton using a 'genome proxy' microarray.</title>
        <authorList>
            <person name="Rich V.I."/>
            <person name="Pham V.D."/>
            <person name="Eppley J."/>
            <person name="Shi Y."/>
            <person name="DeLong E.F."/>
        </authorList>
    </citation>
    <scope>NUCLEOTIDE SEQUENCE</scope>
</reference>
<comment type="subcellular location">
    <subcellularLocation>
        <location evidence="1">Cell outer membrane</location>
    </subcellularLocation>
</comment>
<dbReference type="Gene3D" id="2.40.160.20">
    <property type="match status" value="1"/>
</dbReference>
<protein>
    <recommendedName>
        <fullName evidence="3">Outer membrane protein beta-barrel domain-containing protein</fullName>
    </recommendedName>
</protein>
<proteinExistence type="predicted"/>
<feature type="domain" description="Outer membrane protein beta-barrel" evidence="3">
    <location>
        <begin position="59"/>
        <end position="249"/>
    </location>
</feature>
<dbReference type="InterPro" id="IPR027385">
    <property type="entry name" value="Beta-barrel_OMP"/>
</dbReference>
<keyword evidence="2" id="KW-0732">Signal</keyword>
<name>E0XST6_9PROT</name>
<organism evidence="4">
    <name type="scientific">uncultured beta proteobacterium HF0130_04F21</name>
    <dbReference type="NCBI Taxonomy" id="710819"/>
    <lineage>
        <taxon>Bacteria</taxon>
        <taxon>Pseudomonadati</taxon>
        <taxon>Pseudomonadota</taxon>
        <taxon>Betaproteobacteria</taxon>
        <taxon>Nitrosomonadales</taxon>
        <taxon>Nitrosomonadaceae</taxon>
        <taxon>environmental samples</taxon>
    </lineage>
</organism>
<sequence>MIYLFNYNHRYVVMKKNRKNLISVKNLLLRIFFISPFFLSANYVFALSLELSLYGGFNNAAHSSVNFYNATNSYGVTDGKYSTDGWKAESFKSPIYYGYRLSFTKDDFSNIEFALDFNHSKVKAKTIPAGLKRLEFTDGINTLTANVLYKLENVSLSNFELEPYFGLGLGIAYPHVDVEGTNSKTYDYQYTGEAYQIMLGSKHQIADSWKIFAEYRVTYTPIEADLDGGGKIETDILNNQVSLGISYLF</sequence>
<evidence type="ECO:0000259" key="3">
    <source>
        <dbReference type="Pfam" id="PF13505"/>
    </source>
</evidence>
<evidence type="ECO:0000256" key="2">
    <source>
        <dbReference type="ARBA" id="ARBA00022729"/>
    </source>
</evidence>
<dbReference type="GO" id="GO:0009279">
    <property type="term" value="C:cell outer membrane"/>
    <property type="evidence" value="ECO:0007669"/>
    <property type="project" value="UniProtKB-SubCell"/>
</dbReference>
<evidence type="ECO:0000256" key="1">
    <source>
        <dbReference type="ARBA" id="ARBA00004442"/>
    </source>
</evidence>
<dbReference type="Pfam" id="PF13505">
    <property type="entry name" value="OMP_b-brl"/>
    <property type="match status" value="1"/>
</dbReference>